<sequence>MATRIRCGYCRSNQDRAKRKNSCLQLTMKDGWNSSYAREICILLQGAGDNFI</sequence>
<reference evidence="1 2" key="1">
    <citation type="journal article" date="2012" name="Genome Biol.">
        <title>The genome of the polar eukaryotic microalga coccomyxa subellipsoidea reveals traits of cold adaptation.</title>
        <authorList>
            <person name="Blanc G."/>
            <person name="Agarkova I."/>
            <person name="Grimwood J."/>
            <person name="Kuo A."/>
            <person name="Brueggeman A."/>
            <person name="Dunigan D."/>
            <person name="Gurnon J."/>
            <person name="Ladunga I."/>
            <person name="Lindquist E."/>
            <person name="Lucas S."/>
            <person name="Pangilinan J."/>
            <person name="Proschold T."/>
            <person name="Salamov A."/>
            <person name="Schmutz J."/>
            <person name="Weeks D."/>
            <person name="Yamada T."/>
            <person name="Claverie J.M."/>
            <person name="Grigoriev I."/>
            <person name="Van Etten J."/>
            <person name="Lomsadze A."/>
            <person name="Borodovsky M."/>
        </authorList>
    </citation>
    <scope>NUCLEOTIDE SEQUENCE [LARGE SCALE GENOMIC DNA]</scope>
    <source>
        <strain evidence="1 2">C-169</strain>
    </source>
</reference>
<dbReference type="EMBL" id="AGSI01000001">
    <property type="protein sequence ID" value="EIE27697.1"/>
    <property type="molecule type" value="Genomic_DNA"/>
</dbReference>
<protein>
    <submittedName>
        <fullName evidence="1">Uncharacterized protein</fullName>
    </submittedName>
</protein>
<proteinExistence type="predicted"/>
<evidence type="ECO:0000313" key="1">
    <source>
        <dbReference type="EMBL" id="EIE27697.1"/>
    </source>
</evidence>
<comment type="caution">
    <text evidence="1">The sequence shown here is derived from an EMBL/GenBank/DDBJ whole genome shotgun (WGS) entry which is preliminary data.</text>
</comment>
<dbReference type="Proteomes" id="UP000007264">
    <property type="component" value="Unassembled WGS sequence"/>
</dbReference>
<keyword evidence="2" id="KW-1185">Reference proteome</keyword>
<dbReference type="AlphaFoldDB" id="I0ZAM8"/>
<evidence type="ECO:0000313" key="2">
    <source>
        <dbReference type="Proteomes" id="UP000007264"/>
    </source>
</evidence>
<dbReference type="RefSeq" id="XP_005652241.1">
    <property type="nucleotide sequence ID" value="XM_005652184.1"/>
</dbReference>
<dbReference type="KEGG" id="csl:COCSUDRAFT_32076"/>
<accession>I0ZAM8</accession>
<gene>
    <name evidence="1" type="ORF">COCSUDRAFT_32076</name>
</gene>
<organism evidence="1 2">
    <name type="scientific">Coccomyxa subellipsoidea (strain C-169)</name>
    <name type="common">Green microalga</name>
    <dbReference type="NCBI Taxonomy" id="574566"/>
    <lineage>
        <taxon>Eukaryota</taxon>
        <taxon>Viridiplantae</taxon>
        <taxon>Chlorophyta</taxon>
        <taxon>core chlorophytes</taxon>
        <taxon>Trebouxiophyceae</taxon>
        <taxon>Trebouxiophyceae incertae sedis</taxon>
        <taxon>Coccomyxaceae</taxon>
        <taxon>Coccomyxa</taxon>
        <taxon>Coccomyxa subellipsoidea</taxon>
    </lineage>
</organism>
<name>I0ZAM8_COCSC</name>
<dbReference type="GeneID" id="17045712"/>